<dbReference type="InterPro" id="IPR002869">
    <property type="entry name" value="Pyrv_flavodox_OxRed_cen"/>
</dbReference>
<evidence type="ECO:0000313" key="4">
    <source>
        <dbReference type="Proteomes" id="UP000046155"/>
    </source>
</evidence>
<evidence type="ECO:0000256" key="1">
    <source>
        <dbReference type="ARBA" id="ARBA00023002"/>
    </source>
</evidence>
<dbReference type="EMBL" id="CDRZ01000240">
    <property type="protein sequence ID" value="CEO89290.1"/>
    <property type="molecule type" value="Genomic_DNA"/>
</dbReference>
<reference evidence="4" key="1">
    <citation type="submission" date="2015-01" db="EMBL/GenBank/DDBJ databases">
        <authorList>
            <person name="Manzoor Shahid"/>
            <person name="Zubair Saima"/>
        </authorList>
    </citation>
    <scope>NUCLEOTIDE SEQUENCE [LARGE SCALE GENOMIC DNA]</scope>
    <source>
        <strain evidence="4">Sp3</strain>
    </source>
</reference>
<evidence type="ECO:0000313" key="3">
    <source>
        <dbReference type="EMBL" id="CEO89290.1"/>
    </source>
</evidence>
<dbReference type="InterPro" id="IPR052198">
    <property type="entry name" value="IorB_Oxidoreductase"/>
</dbReference>
<keyword evidence="4" id="KW-1185">Reference proteome</keyword>
<dbReference type="Pfam" id="PF01558">
    <property type="entry name" value="POR"/>
    <property type="match status" value="1"/>
</dbReference>
<evidence type="ECO:0000259" key="2">
    <source>
        <dbReference type="Pfam" id="PF01558"/>
    </source>
</evidence>
<dbReference type="NCBIfam" id="NF005325">
    <property type="entry name" value="PRK06853.1-5"/>
    <property type="match status" value="1"/>
</dbReference>
<dbReference type="GO" id="GO:0043805">
    <property type="term" value="F:indolepyruvate ferredoxin oxidoreductase activity"/>
    <property type="evidence" value="ECO:0007669"/>
    <property type="project" value="UniProtKB-EC"/>
</dbReference>
<dbReference type="PANTHER" id="PTHR43854">
    <property type="entry name" value="INDOLEPYRUVATE OXIDOREDUCTASE SUBUNIT IORB"/>
    <property type="match status" value="1"/>
</dbReference>
<dbReference type="PANTHER" id="PTHR43854:SF1">
    <property type="entry name" value="INDOLEPYRUVATE OXIDOREDUCTASE SUBUNIT IORB"/>
    <property type="match status" value="1"/>
</dbReference>
<name>A0A0B7MGV5_9FIRM</name>
<proteinExistence type="predicted"/>
<dbReference type="AlphaFoldDB" id="A0A0B7MGV5"/>
<dbReference type="RefSeq" id="WP_044665265.1">
    <property type="nucleotide sequence ID" value="NZ_CDRZ01000240.1"/>
</dbReference>
<feature type="domain" description="Pyruvate/ketoisovalerate oxidoreductase catalytic" evidence="2">
    <location>
        <begin position="14"/>
        <end position="191"/>
    </location>
</feature>
<gene>
    <name evidence="3" type="ORF">SSCH_430031</name>
</gene>
<sequence>MAQGTKRIMLAGVGGQGILLASRILSAGLIKAGYDVKSSEVHGMAQRGGSVVTQLSYGEKVYSPIVGAGAVDLLITLEKLEALRYVHFLKRNGTLLMNEREIPSLPILTGAVDYPKDIKERLSKYPISLYTIDADQEAEKLGNLRVMNVVLLGAMVKLAGLDDLVDWPSVVAESVKPAYREVNFKAFAAGAALV</sequence>
<dbReference type="OrthoDB" id="9789125at2"/>
<dbReference type="Proteomes" id="UP000046155">
    <property type="component" value="Unassembled WGS sequence"/>
</dbReference>
<dbReference type="Gene3D" id="3.40.920.10">
    <property type="entry name" value="Pyruvate-ferredoxin oxidoreductase, PFOR, domain III"/>
    <property type="match status" value="1"/>
</dbReference>
<dbReference type="EC" id="1.2.7.8" evidence="3"/>
<keyword evidence="1 3" id="KW-0560">Oxidoreductase</keyword>
<keyword evidence="3" id="KW-0670">Pyruvate</keyword>
<organism evidence="3 4">
    <name type="scientific">Syntrophaceticus schinkii</name>
    <dbReference type="NCBI Taxonomy" id="499207"/>
    <lineage>
        <taxon>Bacteria</taxon>
        <taxon>Bacillati</taxon>
        <taxon>Bacillota</taxon>
        <taxon>Clostridia</taxon>
        <taxon>Thermoanaerobacterales</taxon>
        <taxon>Thermoanaerobacterales Family III. Incertae Sedis</taxon>
        <taxon>Syntrophaceticus</taxon>
    </lineage>
</organism>
<protein>
    <submittedName>
        <fullName evidence="3">Indolepyruvate ferredoxin oxidoreductase</fullName>
        <ecNumber evidence="3">1.2.7.8</ecNumber>
    </submittedName>
</protein>
<accession>A0A0B7MGV5</accession>
<dbReference type="InterPro" id="IPR019752">
    <property type="entry name" value="Pyrv/ketoisovalerate_OxRed_cat"/>
</dbReference>
<dbReference type="SUPFAM" id="SSF53323">
    <property type="entry name" value="Pyruvate-ferredoxin oxidoreductase, PFOR, domain III"/>
    <property type="match status" value="1"/>
</dbReference>